<evidence type="ECO:0000313" key="2">
    <source>
        <dbReference type="EMBL" id="EFX83855.1"/>
    </source>
</evidence>
<sequence length="105" mass="12154">MVKAFKEAKRFYSIELEDETIDQVATNSVGRGQAFAQQNPQRSTSAENLSTAEDVMWEDVKDNESQEIGENYATEDEENNQTRNHHEPFQYNDAEDHVTPEMLRK</sequence>
<evidence type="ECO:0000313" key="3">
    <source>
        <dbReference type="Proteomes" id="UP000000305"/>
    </source>
</evidence>
<evidence type="ECO:0000256" key="1">
    <source>
        <dbReference type="SAM" id="MobiDB-lite"/>
    </source>
</evidence>
<dbReference type="AlphaFoldDB" id="E9G9L9"/>
<dbReference type="InParanoid" id="E9G9L9"/>
<feature type="region of interest" description="Disordered" evidence="1">
    <location>
        <begin position="32"/>
        <end position="105"/>
    </location>
</feature>
<proteinExistence type="predicted"/>
<dbReference type="EMBL" id="GL732536">
    <property type="protein sequence ID" value="EFX83855.1"/>
    <property type="molecule type" value="Genomic_DNA"/>
</dbReference>
<protein>
    <submittedName>
        <fullName evidence="2">Uncharacterized protein</fullName>
    </submittedName>
</protein>
<name>E9G9L9_DAPPU</name>
<dbReference type="KEGG" id="dpx:DAPPUDRAFT_239568"/>
<gene>
    <name evidence="2" type="ORF">DAPPUDRAFT_239568</name>
</gene>
<feature type="compositionally biased region" description="Basic and acidic residues" evidence="1">
    <location>
        <begin position="84"/>
        <end position="105"/>
    </location>
</feature>
<accession>E9G9L9</accession>
<organism evidence="2 3">
    <name type="scientific">Daphnia pulex</name>
    <name type="common">Water flea</name>
    <dbReference type="NCBI Taxonomy" id="6669"/>
    <lineage>
        <taxon>Eukaryota</taxon>
        <taxon>Metazoa</taxon>
        <taxon>Ecdysozoa</taxon>
        <taxon>Arthropoda</taxon>
        <taxon>Crustacea</taxon>
        <taxon>Branchiopoda</taxon>
        <taxon>Diplostraca</taxon>
        <taxon>Cladocera</taxon>
        <taxon>Anomopoda</taxon>
        <taxon>Daphniidae</taxon>
        <taxon>Daphnia</taxon>
    </lineage>
</organism>
<keyword evidence="3" id="KW-1185">Reference proteome</keyword>
<reference evidence="2 3" key="1">
    <citation type="journal article" date="2011" name="Science">
        <title>The ecoresponsive genome of Daphnia pulex.</title>
        <authorList>
            <person name="Colbourne J.K."/>
            <person name="Pfrender M.E."/>
            <person name="Gilbert D."/>
            <person name="Thomas W.K."/>
            <person name="Tucker A."/>
            <person name="Oakley T.H."/>
            <person name="Tokishita S."/>
            <person name="Aerts A."/>
            <person name="Arnold G.J."/>
            <person name="Basu M.K."/>
            <person name="Bauer D.J."/>
            <person name="Caceres C.E."/>
            <person name="Carmel L."/>
            <person name="Casola C."/>
            <person name="Choi J.H."/>
            <person name="Detter J.C."/>
            <person name="Dong Q."/>
            <person name="Dusheyko S."/>
            <person name="Eads B.D."/>
            <person name="Frohlich T."/>
            <person name="Geiler-Samerotte K.A."/>
            <person name="Gerlach D."/>
            <person name="Hatcher P."/>
            <person name="Jogdeo S."/>
            <person name="Krijgsveld J."/>
            <person name="Kriventseva E.V."/>
            <person name="Kultz D."/>
            <person name="Laforsch C."/>
            <person name="Lindquist E."/>
            <person name="Lopez J."/>
            <person name="Manak J.R."/>
            <person name="Muller J."/>
            <person name="Pangilinan J."/>
            <person name="Patwardhan R.P."/>
            <person name="Pitluck S."/>
            <person name="Pritham E.J."/>
            <person name="Rechtsteiner A."/>
            <person name="Rho M."/>
            <person name="Rogozin I.B."/>
            <person name="Sakarya O."/>
            <person name="Salamov A."/>
            <person name="Schaack S."/>
            <person name="Shapiro H."/>
            <person name="Shiga Y."/>
            <person name="Skalitzky C."/>
            <person name="Smith Z."/>
            <person name="Souvorov A."/>
            <person name="Sung W."/>
            <person name="Tang Z."/>
            <person name="Tsuchiya D."/>
            <person name="Tu H."/>
            <person name="Vos H."/>
            <person name="Wang M."/>
            <person name="Wolf Y.I."/>
            <person name="Yamagata H."/>
            <person name="Yamada T."/>
            <person name="Ye Y."/>
            <person name="Shaw J.R."/>
            <person name="Andrews J."/>
            <person name="Crease T.J."/>
            <person name="Tang H."/>
            <person name="Lucas S.M."/>
            <person name="Robertson H.M."/>
            <person name="Bork P."/>
            <person name="Koonin E.V."/>
            <person name="Zdobnov E.M."/>
            <person name="Grigoriev I.V."/>
            <person name="Lynch M."/>
            <person name="Boore J.L."/>
        </authorList>
    </citation>
    <scope>NUCLEOTIDE SEQUENCE [LARGE SCALE GENOMIC DNA]</scope>
</reference>
<dbReference type="HOGENOM" id="CLU_2239252_0_0_1"/>
<feature type="compositionally biased region" description="Polar residues" evidence="1">
    <location>
        <begin position="32"/>
        <end position="51"/>
    </location>
</feature>
<dbReference type="Proteomes" id="UP000000305">
    <property type="component" value="Unassembled WGS sequence"/>
</dbReference>